<feature type="region of interest" description="Disordered" evidence="2">
    <location>
        <begin position="1"/>
        <end position="25"/>
    </location>
</feature>
<accession>A0A919GB82</accession>
<feature type="compositionally biased region" description="Pro residues" evidence="2">
    <location>
        <begin position="1"/>
        <end position="20"/>
    </location>
</feature>
<dbReference type="Pfam" id="PF13371">
    <property type="entry name" value="TPR_9"/>
    <property type="match status" value="1"/>
</dbReference>
<evidence type="ECO:0000256" key="1">
    <source>
        <dbReference type="ARBA" id="ARBA00007100"/>
    </source>
</evidence>
<dbReference type="EMBL" id="BNCD01000011">
    <property type="protein sequence ID" value="GHH81413.1"/>
    <property type="molecule type" value="Genomic_DNA"/>
</dbReference>
<evidence type="ECO:0000313" key="5">
    <source>
        <dbReference type="Proteomes" id="UP000603708"/>
    </source>
</evidence>
<evidence type="ECO:0000259" key="3">
    <source>
        <dbReference type="Pfam" id="PF13369"/>
    </source>
</evidence>
<feature type="domain" description="Protein SirB1 N-terminal" evidence="3">
    <location>
        <begin position="65"/>
        <end position="228"/>
    </location>
</feature>
<dbReference type="PANTHER" id="PTHR31350">
    <property type="entry name" value="SI:DKEY-261L7.2"/>
    <property type="match status" value="1"/>
</dbReference>
<dbReference type="AlphaFoldDB" id="A0A919GB82"/>
<organism evidence="4 5">
    <name type="scientific">Streptomyces sulfonofaciens</name>
    <dbReference type="NCBI Taxonomy" id="68272"/>
    <lineage>
        <taxon>Bacteria</taxon>
        <taxon>Bacillati</taxon>
        <taxon>Actinomycetota</taxon>
        <taxon>Actinomycetes</taxon>
        <taxon>Kitasatosporales</taxon>
        <taxon>Streptomycetaceae</taxon>
        <taxon>Streptomyces</taxon>
    </lineage>
</organism>
<dbReference type="InterPro" id="IPR032698">
    <property type="entry name" value="SirB1_N"/>
</dbReference>
<protein>
    <recommendedName>
        <fullName evidence="3">Protein SirB1 N-terminal domain-containing protein</fullName>
    </recommendedName>
</protein>
<dbReference type="PANTHER" id="PTHR31350:SF21">
    <property type="entry name" value="F-BOX ONLY PROTEIN 21"/>
    <property type="match status" value="1"/>
</dbReference>
<evidence type="ECO:0000256" key="2">
    <source>
        <dbReference type="SAM" id="MobiDB-lite"/>
    </source>
</evidence>
<gene>
    <name evidence="4" type="ORF">GCM10018793_38700</name>
</gene>
<comment type="caution">
    <text evidence="4">The sequence shown here is derived from an EMBL/GenBank/DDBJ whole genome shotgun (WGS) entry which is preliminary data.</text>
</comment>
<dbReference type="RefSeq" id="WP_189933708.1">
    <property type="nucleotide sequence ID" value="NZ_BNCD01000011.1"/>
</dbReference>
<dbReference type="Proteomes" id="UP000603708">
    <property type="component" value="Unassembled WGS sequence"/>
</dbReference>
<proteinExistence type="inferred from homology"/>
<sequence length="312" mass="33491">MPPPHPQSPPPPPPPRPPDPARAAKWRRAFAEQARAERPDLALLCLLVGAQADGALDAAGIDATQMELDRLAGELPFRPGGPGAWARALVELLGERYGFHGTPAEYRRLDASLLHTVLRRRRGLPILLSVVWIEVARRAGAPVYGVALPGHFVVGLGTGAERPARDREHGRPAGEALEGQVLVDPFDGGRVLAGEDARLLVAGAVGAPFHPSMLVPARPLDVLVRILNNIRAWAAARPEHSDVALWAVDLQLLLPSHPARLRHERAELLVQRGDYLGGAAELEAYAEVVAAVDERAAARVRGQARAARAMLN</sequence>
<reference evidence="4" key="1">
    <citation type="journal article" date="2014" name="Int. J. Syst. Evol. Microbiol.">
        <title>Complete genome sequence of Corynebacterium casei LMG S-19264T (=DSM 44701T), isolated from a smear-ripened cheese.</title>
        <authorList>
            <consortium name="US DOE Joint Genome Institute (JGI-PGF)"/>
            <person name="Walter F."/>
            <person name="Albersmeier A."/>
            <person name="Kalinowski J."/>
            <person name="Ruckert C."/>
        </authorList>
    </citation>
    <scope>NUCLEOTIDE SEQUENCE</scope>
    <source>
        <strain evidence="4">JCM 5069</strain>
    </source>
</reference>
<name>A0A919GB82_9ACTN</name>
<comment type="similarity">
    <text evidence="1">Belongs to the UPF0162 family.</text>
</comment>
<dbReference type="Pfam" id="PF13369">
    <property type="entry name" value="Transglut_core2"/>
    <property type="match status" value="1"/>
</dbReference>
<evidence type="ECO:0000313" key="4">
    <source>
        <dbReference type="EMBL" id="GHH81413.1"/>
    </source>
</evidence>
<keyword evidence="5" id="KW-1185">Reference proteome</keyword>
<reference evidence="4" key="2">
    <citation type="submission" date="2020-09" db="EMBL/GenBank/DDBJ databases">
        <authorList>
            <person name="Sun Q."/>
            <person name="Ohkuma M."/>
        </authorList>
    </citation>
    <scope>NUCLEOTIDE SEQUENCE</scope>
    <source>
        <strain evidence="4">JCM 5069</strain>
    </source>
</reference>